<organism evidence="3">
    <name type="scientific">Guillardia theta</name>
    <name type="common">Cryptophyte</name>
    <name type="synonym">Cryptomonas phi</name>
    <dbReference type="NCBI Taxonomy" id="55529"/>
    <lineage>
        <taxon>Eukaryota</taxon>
        <taxon>Cryptophyceae</taxon>
        <taxon>Pyrenomonadales</taxon>
        <taxon>Geminigeraceae</taxon>
        <taxon>Guillardia</taxon>
    </lineage>
</organism>
<protein>
    <submittedName>
        <fullName evidence="3">Uncharacterized protein</fullName>
    </submittedName>
</protein>
<dbReference type="AlphaFoldDB" id="A0A7S4KMY0"/>
<feature type="chain" id="PRO_5030716753" evidence="2">
    <location>
        <begin position="16"/>
        <end position="418"/>
    </location>
</feature>
<feature type="signal peptide" evidence="2">
    <location>
        <begin position="1"/>
        <end position="15"/>
    </location>
</feature>
<proteinExistence type="predicted"/>
<evidence type="ECO:0000256" key="1">
    <source>
        <dbReference type="SAM" id="MobiDB-lite"/>
    </source>
</evidence>
<name>A0A7S4KMY0_GUITH</name>
<keyword evidence="2" id="KW-0732">Signal</keyword>
<sequence length="418" mass="44906">MACSLLLLLSRRSHSSLVDSLRSSAHARSSATALLDTTSCGRGGLCGVPISVGDLQLDRSGGGQGSGSEGEGTLSGNVDGRFVSGKITYKKKPGVFIPAGKRARRRQQTPTVPGVDSEYQKAISNLVSNLRTRQRGVSKEAQNIAKGVTSMFTSDSVTQSIANLALGIAEARAREEDGNEFLGKAAVSTSGLHAAKSPSARTGEDWRDAMSMWRKQGIMNKKFRSDVKHPSRLDPSSGLTQMELKTVEENPASGASGPEAGEFAESSCAACLVCPGCCDNGWVPGCQGAVLLRNVTMAARISDALNYVIDPKDAAGIDQRLSSQYQSTLSSFLASREASEQRAAEAKLEDSEHYQEIMRDRKRRLLKRKIREQERKARLMPLESIAESSSAPLDDPWSQYYAFQGVLGNNPSDSKGKK</sequence>
<feature type="compositionally biased region" description="Gly residues" evidence="1">
    <location>
        <begin position="60"/>
        <end position="70"/>
    </location>
</feature>
<evidence type="ECO:0000256" key="2">
    <source>
        <dbReference type="SAM" id="SignalP"/>
    </source>
</evidence>
<feature type="region of interest" description="Disordered" evidence="1">
    <location>
        <begin position="57"/>
        <end position="77"/>
    </location>
</feature>
<gene>
    <name evidence="3" type="ORF">GTHE00462_LOCUS15410</name>
</gene>
<accession>A0A7S4KMY0</accession>
<reference evidence="3" key="1">
    <citation type="submission" date="2021-01" db="EMBL/GenBank/DDBJ databases">
        <authorList>
            <person name="Corre E."/>
            <person name="Pelletier E."/>
            <person name="Niang G."/>
            <person name="Scheremetjew M."/>
            <person name="Finn R."/>
            <person name="Kale V."/>
            <person name="Holt S."/>
            <person name="Cochrane G."/>
            <person name="Meng A."/>
            <person name="Brown T."/>
            <person name="Cohen L."/>
        </authorList>
    </citation>
    <scope>NUCLEOTIDE SEQUENCE</scope>
    <source>
        <strain evidence="3">CCMP 2712</strain>
    </source>
</reference>
<dbReference type="EMBL" id="HBKN01019545">
    <property type="protein sequence ID" value="CAE2300008.1"/>
    <property type="molecule type" value="Transcribed_RNA"/>
</dbReference>
<evidence type="ECO:0000313" key="3">
    <source>
        <dbReference type="EMBL" id="CAE2300008.1"/>
    </source>
</evidence>